<dbReference type="Gene3D" id="1.10.287.660">
    <property type="entry name" value="Helix hairpin bin"/>
    <property type="match status" value="1"/>
</dbReference>
<evidence type="ECO:0000256" key="1">
    <source>
        <dbReference type="ARBA" id="ARBA00004123"/>
    </source>
</evidence>
<dbReference type="InterPro" id="IPR029012">
    <property type="entry name" value="Helix_hairpin_bin_sf"/>
</dbReference>
<comment type="similarity">
    <text evidence="2">Belongs to the ISY1 family.</text>
</comment>
<dbReference type="Proteomes" id="UP001470230">
    <property type="component" value="Unassembled WGS sequence"/>
</dbReference>
<comment type="subcellular location">
    <subcellularLocation>
        <location evidence="1">Nucleus</location>
    </subcellularLocation>
</comment>
<keyword evidence="3" id="KW-0539">Nucleus</keyword>
<dbReference type="Pfam" id="PF06246">
    <property type="entry name" value="Isy1"/>
    <property type="match status" value="1"/>
</dbReference>
<reference evidence="4 5" key="1">
    <citation type="submission" date="2024-04" db="EMBL/GenBank/DDBJ databases">
        <title>Tritrichomonas musculus Genome.</title>
        <authorList>
            <person name="Alves-Ferreira E."/>
            <person name="Grigg M."/>
            <person name="Lorenzi H."/>
            <person name="Galac M."/>
        </authorList>
    </citation>
    <scope>NUCLEOTIDE SEQUENCE [LARGE SCALE GENOMIC DNA]</scope>
    <source>
        <strain evidence="4 5">EAF2021</strain>
    </source>
</reference>
<comment type="caution">
    <text evidence="4">The sequence shown here is derived from an EMBL/GenBank/DDBJ whole genome shotgun (WGS) entry which is preliminary data.</text>
</comment>
<dbReference type="SUPFAM" id="SSF140102">
    <property type="entry name" value="ISY1 domain-like"/>
    <property type="match status" value="1"/>
</dbReference>
<gene>
    <name evidence="4" type="ORF">M9Y10_014354</name>
</gene>
<organism evidence="4 5">
    <name type="scientific">Tritrichomonas musculus</name>
    <dbReference type="NCBI Taxonomy" id="1915356"/>
    <lineage>
        <taxon>Eukaryota</taxon>
        <taxon>Metamonada</taxon>
        <taxon>Parabasalia</taxon>
        <taxon>Tritrichomonadida</taxon>
        <taxon>Tritrichomonadidae</taxon>
        <taxon>Tritrichomonas</taxon>
    </lineage>
</organism>
<dbReference type="InterPro" id="IPR037200">
    <property type="entry name" value="Isy1_sf"/>
</dbReference>
<evidence type="ECO:0000313" key="5">
    <source>
        <dbReference type="Proteomes" id="UP001470230"/>
    </source>
</evidence>
<dbReference type="InterPro" id="IPR009360">
    <property type="entry name" value="Isy1"/>
</dbReference>
<protein>
    <submittedName>
        <fullName evidence="4">NineTeen Complex (NTC) component</fullName>
    </submittedName>
</protein>
<name>A0ABR2KZD0_9EUKA</name>
<accession>A0ABR2KZD0</accession>
<evidence type="ECO:0000256" key="2">
    <source>
        <dbReference type="ARBA" id="ARBA00007002"/>
    </source>
</evidence>
<dbReference type="EMBL" id="JAPFFF010000002">
    <property type="protein sequence ID" value="KAK8896454.1"/>
    <property type="molecule type" value="Genomic_DNA"/>
</dbReference>
<evidence type="ECO:0000313" key="4">
    <source>
        <dbReference type="EMBL" id="KAK8896454.1"/>
    </source>
</evidence>
<sequence>MGSRPSESRNDLLNRWVRLKREERLLKVFEKPSDPGLIMTLAEADKWRKRLVEELSHEVLRLYKEPLPEQETRYLNDSANRRIKEIRRFEMRIVELGGIDYSKLGFRTPDGDILNTNLNQYQYFGRARQLPGVKELLEAERRNLTDPHGFKKKIIKDELMSKVDSDYYGLYEDDDLSQEESQFEESIGASSINPDPIIQPGFTPSKQNLQEAMNLILSGKEQEVIVH</sequence>
<proteinExistence type="inferred from homology"/>
<dbReference type="PANTHER" id="PTHR13021">
    <property type="entry name" value="PRE-MRNA-SPLICING FACTOR ISY1"/>
    <property type="match status" value="1"/>
</dbReference>
<evidence type="ECO:0000256" key="3">
    <source>
        <dbReference type="ARBA" id="ARBA00023242"/>
    </source>
</evidence>
<keyword evidence="5" id="KW-1185">Reference proteome</keyword>